<sequence length="290" mass="32949">MDIGIIGGGSIGLLFAAYLQGVYEITLYTRTKKQADELMQLGLTLKSDGLSKIKKVKVVPIFEGIAKHDLLFIAVKQYHLHEVIPLIQDPEIPLVFLQNGYSHIKMIKQSALQEIYIGVVEHGALKHDNTTVEHTGLGVTRIAAYSGKLKDFPLFQREISMFPFKAEKDFQEMLLNKLLVNAMINPLTAILKVENGELINNPHFYLLFKKYFEEISNIFEIENREQVIDHIEQICLATSKNRSSMLKDIELGRKTEIDAITGYIMESAIERKKPYEMTAIIYSLVKGMES</sequence>
<keyword evidence="7 11" id="KW-0521">NADP</keyword>
<dbReference type="Pfam" id="PF08546">
    <property type="entry name" value="ApbA_C"/>
    <property type="match status" value="1"/>
</dbReference>
<dbReference type="Gene3D" id="3.40.50.720">
    <property type="entry name" value="NAD(P)-binding Rossmann-like Domain"/>
    <property type="match status" value="1"/>
</dbReference>
<dbReference type="InterPro" id="IPR050838">
    <property type="entry name" value="Ketopantoate_reductase"/>
</dbReference>
<dbReference type="NCBIfam" id="NF005093">
    <property type="entry name" value="PRK06522.2-4"/>
    <property type="match status" value="1"/>
</dbReference>
<evidence type="ECO:0000256" key="1">
    <source>
        <dbReference type="ARBA" id="ARBA00002919"/>
    </source>
</evidence>
<dbReference type="SUPFAM" id="SSF51735">
    <property type="entry name" value="NAD(P)-binding Rossmann-fold domains"/>
    <property type="match status" value="1"/>
</dbReference>
<evidence type="ECO:0000256" key="2">
    <source>
        <dbReference type="ARBA" id="ARBA00004994"/>
    </source>
</evidence>
<dbReference type="InterPro" id="IPR036291">
    <property type="entry name" value="NAD(P)-bd_dom_sf"/>
</dbReference>
<evidence type="ECO:0000259" key="13">
    <source>
        <dbReference type="Pfam" id="PF08546"/>
    </source>
</evidence>
<evidence type="ECO:0000256" key="11">
    <source>
        <dbReference type="RuleBase" id="RU362068"/>
    </source>
</evidence>
<gene>
    <name evidence="14" type="ORF">HNP81_000257</name>
</gene>
<dbReference type="InterPro" id="IPR013328">
    <property type="entry name" value="6PGD_dom2"/>
</dbReference>
<dbReference type="RefSeq" id="WP_182501308.1">
    <property type="nucleotide sequence ID" value="NZ_JACJHX010000001.1"/>
</dbReference>
<dbReference type="InterPro" id="IPR003710">
    <property type="entry name" value="ApbA"/>
</dbReference>
<dbReference type="NCBIfam" id="TIGR00745">
    <property type="entry name" value="apbA_panE"/>
    <property type="match status" value="1"/>
</dbReference>
<dbReference type="SUPFAM" id="SSF48179">
    <property type="entry name" value="6-phosphogluconate dehydrogenase C-terminal domain-like"/>
    <property type="match status" value="1"/>
</dbReference>
<feature type="domain" description="Ketopantoate reductase C-terminal" evidence="13">
    <location>
        <begin position="169"/>
        <end position="289"/>
    </location>
</feature>
<proteinExistence type="inferred from homology"/>
<keyword evidence="8 11" id="KW-0560">Oxidoreductase</keyword>
<dbReference type="Proteomes" id="UP000626697">
    <property type="component" value="Unassembled WGS sequence"/>
</dbReference>
<evidence type="ECO:0000256" key="8">
    <source>
        <dbReference type="ARBA" id="ARBA00023002"/>
    </source>
</evidence>
<comment type="similarity">
    <text evidence="3 11">Belongs to the ketopantoate reductase family.</text>
</comment>
<evidence type="ECO:0000313" key="14">
    <source>
        <dbReference type="EMBL" id="MBA9024975.1"/>
    </source>
</evidence>
<reference evidence="14 15" key="1">
    <citation type="submission" date="2020-08" db="EMBL/GenBank/DDBJ databases">
        <title>Genomic Encyclopedia of Type Strains, Phase IV (KMG-IV): sequencing the most valuable type-strain genomes for metagenomic binning, comparative biology and taxonomic classification.</title>
        <authorList>
            <person name="Goeker M."/>
        </authorList>
    </citation>
    <scope>NUCLEOTIDE SEQUENCE [LARGE SCALE GENOMIC DNA]</scope>
    <source>
        <strain evidence="14 15">DSM 105481</strain>
    </source>
</reference>
<name>A0ABR6CKB5_9BACI</name>
<evidence type="ECO:0000256" key="3">
    <source>
        <dbReference type="ARBA" id="ARBA00007870"/>
    </source>
</evidence>
<keyword evidence="15" id="KW-1185">Reference proteome</keyword>
<dbReference type="Gene3D" id="1.10.1040.10">
    <property type="entry name" value="N-(1-d-carboxylethyl)-l-norvaline Dehydrogenase, domain 2"/>
    <property type="match status" value="1"/>
</dbReference>
<evidence type="ECO:0000313" key="15">
    <source>
        <dbReference type="Proteomes" id="UP000626697"/>
    </source>
</evidence>
<dbReference type="EMBL" id="JACJHX010000001">
    <property type="protein sequence ID" value="MBA9024975.1"/>
    <property type="molecule type" value="Genomic_DNA"/>
</dbReference>
<evidence type="ECO:0000256" key="7">
    <source>
        <dbReference type="ARBA" id="ARBA00022857"/>
    </source>
</evidence>
<dbReference type="PANTHER" id="PTHR43765:SF2">
    <property type="entry name" value="2-DEHYDROPANTOATE 2-REDUCTASE"/>
    <property type="match status" value="1"/>
</dbReference>
<evidence type="ECO:0000256" key="6">
    <source>
        <dbReference type="ARBA" id="ARBA00022655"/>
    </source>
</evidence>
<evidence type="ECO:0000256" key="5">
    <source>
        <dbReference type="ARBA" id="ARBA00019465"/>
    </source>
</evidence>
<evidence type="ECO:0000256" key="9">
    <source>
        <dbReference type="ARBA" id="ARBA00032024"/>
    </source>
</evidence>
<dbReference type="Pfam" id="PF02558">
    <property type="entry name" value="ApbA"/>
    <property type="match status" value="1"/>
</dbReference>
<dbReference type="EC" id="1.1.1.169" evidence="4 11"/>
<comment type="catalytic activity">
    <reaction evidence="10 11">
        <text>(R)-pantoate + NADP(+) = 2-dehydropantoate + NADPH + H(+)</text>
        <dbReference type="Rhea" id="RHEA:16233"/>
        <dbReference type="ChEBI" id="CHEBI:11561"/>
        <dbReference type="ChEBI" id="CHEBI:15378"/>
        <dbReference type="ChEBI" id="CHEBI:15980"/>
        <dbReference type="ChEBI" id="CHEBI:57783"/>
        <dbReference type="ChEBI" id="CHEBI:58349"/>
        <dbReference type="EC" id="1.1.1.169"/>
    </reaction>
</comment>
<accession>A0ABR6CKB5</accession>
<comment type="caution">
    <text evidence="14">The sequence shown here is derived from an EMBL/GenBank/DDBJ whole genome shotgun (WGS) entry which is preliminary data.</text>
</comment>
<keyword evidence="6 11" id="KW-0566">Pantothenate biosynthesis</keyword>
<evidence type="ECO:0000256" key="4">
    <source>
        <dbReference type="ARBA" id="ARBA00013014"/>
    </source>
</evidence>
<dbReference type="InterPro" id="IPR013752">
    <property type="entry name" value="KPA_reductase"/>
</dbReference>
<comment type="function">
    <text evidence="1 11">Catalyzes the NADPH-dependent reduction of ketopantoate into pantoic acid.</text>
</comment>
<dbReference type="InterPro" id="IPR008927">
    <property type="entry name" value="6-PGluconate_DH-like_C_sf"/>
</dbReference>
<comment type="pathway">
    <text evidence="2 11">Cofactor biosynthesis; (R)-pantothenate biosynthesis; (R)-pantoate from 3-methyl-2-oxobutanoate: step 2/2.</text>
</comment>
<dbReference type="GO" id="GO:0008677">
    <property type="term" value="F:2-dehydropantoate 2-reductase activity"/>
    <property type="evidence" value="ECO:0007669"/>
    <property type="project" value="UniProtKB-EC"/>
</dbReference>
<dbReference type="PANTHER" id="PTHR43765">
    <property type="entry name" value="2-DEHYDROPANTOATE 2-REDUCTASE-RELATED"/>
    <property type="match status" value="1"/>
</dbReference>
<dbReference type="InterPro" id="IPR013332">
    <property type="entry name" value="KPR_N"/>
</dbReference>
<feature type="domain" description="Ketopantoate reductase N-terminal" evidence="12">
    <location>
        <begin position="3"/>
        <end position="146"/>
    </location>
</feature>
<evidence type="ECO:0000259" key="12">
    <source>
        <dbReference type="Pfam" id="PF02558"/>
    </source>
</evidence>
<protein>
    <recommendedName>
        <fullName evidence="5 11">2-dehydropantoate 2-reductase</fullName>
        <ecNumber evidence="4 11">1.1.1.169</ecNumber>
    </recommendedName>
    <alternativeName>
        <fullName evidence="9 11">Ketopantoate reductase</fullName>
    </alternativeName>
</protein>
<organism evidence="14 15">
    <name type="scientific">Peribacillus huizhouensis</name>
    <dbReference type="NCBI Taxonomy" id="1501239"/>
    <lineage>
        <taxon>Bacteria</taxon>
        <taxon>Bacillati</taxon>
        <taxon>Bacillota</taxon>
        <taxon>Bacilli</taxon>
        <taxon>Bacillales</taxon>
        <taxon>Bacillaceae</taxon>
        <taxon>Peribacillus</taxon>
    </lineage>
</organism>
<evidence type="ECO:0000256" key="10">
    <source>
        <dbReference type="ARBA" id="ARBA00048793"/>
    </source>
</evidence>